<dbReference type="RefSeq" id="WP_209766819.1">
    <property type="nucleotide sequence ID" value="NZ_JAGINP010000009.1"/>
</dbReference>
<reference evidence="2 3" key="1">
    <citation type="submission" date="2021-03" db="EMBL/GenBank/DDBJ databases">
        <title>Genomic Encyclopedia of Type Strains, Phase III (KMG-III): the genomes of soil and plant-associated and newly described type strains.</title>
        <authorList>
            <person name="Whitman W."/>
        </authorList>
    </citation>
    <scope>NUCLEOTIDE SEQUENCE [LARGE SCALE GENOMIC DNA]</scope>
    <source>
        <strain evidence="2 3">IMMIB AFH-6</strain>
    </source>
</reference>
<gene>
    <name evidence="2" type="ORF">J2851_002730</name>
</gene>
<dbReference type="EMBL" id="JAGINP010000009">
    <property type="protein sequence ID" value="MBP2292948.1"/>
    <property type="molecule type" value="Genomic_DNA"/>
</dbReference>
<evidence type="ECO:0000256" key="1">
    <source>
        <dbReference type="SAM" id="Phobius"/>
    </source>
</evidence>
<accession>A0ABS4SK64</accession>
<keyword evidence="1" id="KW-0472">Membrane</keyword>
<name>A0ABS4SK64_9PROT</name>
<evidence type="ECO:0000313" key="2">
    <source>
        <dbReference type="EMBL" id="MBP2292948.1"/>
    </source>
</evidence>
<organism evidence="2 3">
    <name type="scientific">Azospirillum rugosum</name>
    <dbReference type="NCBI Taxonomy" id="416170"/>
    <lineage>
        <taxon>Bacteria</taxon>
        <taxon>Pseudomonadati</taxon>
        <taxon>Pseudomonadota</taxon>
        <taxon>Alphaproteobacteria</taxon>
        <taxon>Rhodospirillales</taxon>
        <taxon>Azospirillaceae</taxon>
        <taxon>Azospirillum</taxon>
    </lineage>
</organism>
<keyword evidence="1" id="KW-0812">Transmembrane</keyword>
<evidence type="ECO:0000313" key="3">
    <source>
        <dbReference type="Proteomes" id="UP000781958"/>
    </source>
</evidence>
<dbReference type="Proteomes" id="UP000781958">
    <property type="component" value="Unassembled WGS sequence"/>
</dbReference>
<comment type="caution">
    <text evidence="2">The sequence shown here is derived from an EMBL/GenBank/DDBJ whole genome shotgun (WGS) entry which is preliminary data.</text>
</comment>
<keyword evidence="1" id="KW-1133">Transmembrane helix</keyword>
<keyword evidence="3" id="KW-1185">Reference proteome</keyword>
<sequence>MTPRQILLALGMMLLVAVTATVALVLYVRSDDGASTLERLERDPSWRGIAAYGSVVPLPANRR</sequence>
<protein>
    <submittedName>
        <fullName evidence="2">Uncharacterized protein</fullName>
    </submittedName>
</protein>
<proteinExistence type="predicted"/>
<feature type="transmembrane region" description="Helical" evidence="1">
    <location>
        <begin position="6"/>
        <end position="28"/>
    </location>
</feature>